<dbReference type="RefSeq" id="WP_055151272.1">
    <property type="nucleotide sequence ID" value="NZ_JXSZ01000015.1"/>
</dbReference>
<organism evidence="1 2">
    <name type="scientific">Jiulongibacter sediminis</name>
    <dbReference type="NCBI Taxonomy" id="1605367"/>
    <lineage>
        <taxon>Bacteria</taxon>
        <taxon>Pseudomonadati</taxon>
        <taxon>Bacteroidota</taxon>
        <taxon>Cytophagia</taxon>
        <taxon>Cytophagales</taxon>
        <taxon>Leadbetterellaceae</taxon>
        <taxon>Jiulongibacter</taxon>
    </lineage>
</organism>
<evidence type="ECO:0000313" key="1">
    <source>
        <dbReference type="EMBL" id="KPM46651.1"/>
    </source>
</evidence>
<dbReference type="STRING" id="1605367.AFM12_17855"/>
<dbReference type="InterPro" id="IPR043129">
    <property type="entry name" value="ATPase_NBD"/>
</dbReference>
<reference evidence="1 2" key="1">
    <citation type="submission" date="2015-07" db="EMBL/GenBank/DDBJ databases">
        <title>The draft genome sequence of Leadbetterella sp. JN14-9.</title>
        <authorList>
            <person name="Liu Y."/>
            <person name="Du J."/>
            <person name="Shao Z."/>
        </authorList>
    </citation>
    <scope>NUCLEOTIDE SEQUENCE [LARGE SCALE GENOMIC DNA]</scope>
    <source>
        <strain evidence="1 2">JN14-9</strain>
    </source>
</reference>
<protein>
    <recommendedName>
        <fullName evidence="3">N-acetylglucosamine kinase</fullName>
    </recommendedName>
</protein>
<dbReference type="Gene3D" id="3.30.420.40">
    <property type="match status" value="2"/>
</dbReference>
<dbReference type="PANTHER" id="PTHR43190">
    <property type="entry name" value="N-ACETYL-D-GLUCOSAMINE KINASE"/>
    <property type="match status" value="1"/>
</dbReference>
<dbReference type="Gene3D" id="1.10.720.160">
    <property type="match status" value="1"/>
</dbReference>
<dbReference type="OrthoDB" id="871343at2"/>
<gene>
    <name evidence="1" type="ORF">AFM12_17855</name>
</gene>
<comment type="caution">
    <text evidence="1">The sequence shown here is derived from an EMBL/GenBank/DDBJ whole genome shotgun (WGS) entry which is preliminary data.</text>
</comment>
<accession>A0A0P7BHZ2</accession>
<dbReference type="InterPro" id="IPR052519">
    <property type="entry name" value="Euk-type_GlcNAc_Kinase"/>
</dbReference>
<dbReference type="PATRIC" id="fig|1605367.3.peg.1005"/>
<dbReference type="Proteomes" id="UP000050454">
    <property type="component" value="Unassembled WGS sequence"/>
</dbReference>
<evidence type="ECO:0008006" key="3">
    <source>
        <dbReference type="Google" id="ProtNLM"/>
    </source>
</evidence>
<name>A0A0P7BHZ2_9BACT</name>
<dbReference type="SUPFAM" id="SSF53067">
    <property type="entry name" value="Actin-like ATPase domain"/>
    <property type="match status" value="2"/>
</dbReference>
<sequence>MLLIADSGSTKTKWILQSKDQVMEYIGPGLNPYFVTDEFMSSELENVCEALKGPKPDYIGFYGTGVTDEEKSFRIQHLLNTQFGSENITVKSDIIGAGLSLLGMEKGVACILGTGAASARFEHGEIIEQQPSLGFWLGDEGSGSDLGKELVKAYLRSDLGELQVEFEKEFGVFDRYSVFEKLNQPRPNAWFASFTPFLKRFEQERIMQDILNDRFDLFVSKNLMKYSLDVSQKIGFIGSVAFHFQETLTKVLRQYLDNEVLFEKDPIPGLLRFHS</sequence>
<keyword evidence="2" id="KW-1185">Reference proteome</keyword>
<dbReference type="AlphaFoldDB" id="A0A0P7BHZ2"/>
<proteinExistence type="predicted"/>
<evidence type="ECO:0000313" key="2">
    <source>
        <dbReference type="Proteomes" id="UP000050454"/>
    </source>
</evidence>
<dbReference type="PANTHER" id="PTHR43190:SF3">
    <property type="entry name" value="N-ACETYL-D-GLUCOSAMINE KINASE"/>
    <property type="match status" value="1"/>
</dbReference>
<dbReference type="CDD" id="cd24079">
    <property type="entry name" value="ASKHA_NBD_PG1100-like"/>
    <property type="match status" value="1"/>
</dbReference>
<dbReference type="EMBL" id="LGTQ01000015">
    <property type="protein sequence ID" value="KPM46651.1"/>
    <property type="molecule type" value="Genomic_DNA"/>
</dbReference>